<dbReference type="InterPro" id="IPR035906">
    <property type="entry name" value="MetI-like_sf"/>
</dbReference>
<keyword evidence="7 8" id="KW-0472">Membrane</keyword>
<gene>
    <name evidence="10" type="primary">potC</name>
    <name evidence="10" type="ORF">PSSA1_v1c3870</name>
</gene>
<reference evidence="11" key="1">
    <citation type="submission" date="2016-11" db="EMBL/GenBank/DDBJ databases">
        <title>Genome sequence of Candidatus Phytoplasma solani strain SA-1.</title>
        <authorList>
            <person name="Haryono M."/>
            <person name="Samarzija I."/>
            <person name="Seruga Music M."/>
            <person name="Hogenhout S."/>
            <person name="Kuo C.-H."/>
        </authorList>
    </citation>
    <scope>NUCLEOTIDE SEQUENCE [LARGE SCALE GENOMIC DNA]</scope>
    <source>
        <strain evidence="11">SA-1</strain>
    </source>
</reference>
<evidence type="ECO:0000256" key="2">
    <source>
        <dbReference type="ARBA" id="ARBA00007069"/>
    </source>
</evidence>
<feature type="transmembrane region" description="Helical" evidence="8">
    <location>
        <begin position="137"/>
        <end position="157"/>
    </location>
</feature>
<dbReference type="CDD" id="cd06261">
    <property type="entry name" value="TM_PBP2"/>
    <property type="match status" value="1"/>
</dbReference>
<feature type="transmembrane region" description="Helical" evidence="8">
    <location>
        <begin position="68"/>
        <end position="92"/>
    </location>
</feature>
<keyword evidence="3 8" id="KW-0813">Transport</keyword>
<dbReference type="InterPro" id="IPR051789">
    <property type="entry name" value="Bact_Polyamine_Transport"/>
</dbReference>
<evidence type="ECO:0000256" key="5">
    <source>
        <dbReference type="ARBA" id="ARBA00022692"/>
    </source>
</evidence>
<evidence type="ECO:0000256" key="4">
    <source>
        <dbReference type="ARBA" id="ARBA00022475"/>
    </source>
</evidence>
<keyword evidence="5 8" id="KW-0812">Transmembrane</keyword>
<name>A0A421NXE8_9MOLU</name>
<keyword evidence="11" id="KW-1185">Reference proteome</keyword>
<dbReference type="InterPro" id="IPR000515">
    <property type="entry name" value="MetI-like"/>
</dbReference>
<keyword evidence="6 8" id="KW-1133">Transmembrane helix</keyword>
<evidence type="ECO:0000256" key="1">
    <source>
        <dbReference type="ARBA" id="ARBA00004651"/>
    </source>
</evidence>
<dbReference type="RefSeq" id="WP_122225487.1">
    <property type="nucleotide sequence ID" value="NZ_CP103785.1"/>
</dbReference>
<feature type="transmembrane region" description="Helical" evidence="8">
    <location>
        <begin position="236"/>
        <end position="258"/>
    </location>
</feature>
<keyword evidence="4" id="KW-1003">Cell membrane</keyword>
<comment type="subcellular location">
    <subcellularLocation>
        <location evidence="1 8">Cell membrane</location>
        <topology evidence="1 8">Multi-pass membrane protein</topology>
    </subcellularLocation>
</comment>
<dbReference type="Pfam" id="PF00528">
    <property type="entry name" value="BPD_transp_1"/>
    <property type="match status" value="1"/>
</dbReference>
<evidence type="ECO:0000259" key="9">
    <source>
        <dbReference type="PROSITE" id="PS50928"/>
    </source>
</evidence>
<dbReference type="STRING" id="69896.S284_04420"/>
<evidence type="ECO:0000256" key="3">
    <source>
        <dbReference type="ARBA" id="ARBA00022448"/>
    </source>
</evidence>
<dbReference type="OrthoDB" id="9782004at2"/>
<dbReference type="PROSITE" id="PS50928">
    <property type="entry name" value="ABC_TM1"/>
    <property type="match status" value="1"/>
</dbReference>
<evidence type="ECO:0000313" key="10">
    <source>
        <dbReference type="EMBL" id="RMI88658.1"/>
    </source>
</evidence>
<proteinExistence type="inferred from homology"/>
<dbReference type="GO" id="GO:0055085">
    <property type="term" value="P:transmembrane transport"/>
    <property type="evidence" value="ECO:0007669"/>
    <property type="project" value="InterPro"/>
</dbReference>
<feature type="transmembrane region" description="Helical" evidence="8">
    <location>
        <begin position="12"/>
        <end position="34"/>
    </location>
</feature>
<dbReference type="SUPFAM" id="SSF161098">
    <property type="entry name" value="MetI-like"/>
    <property type="match status" value="1"/>
</dbReference>
<feature type="transmembrane region" description="Helical" evidence="8">
    <location>
        <begin position="193"/>
        <end position="216"/>
    </location>
</feature>
<organism evidence="10 11">
    <name type="scientific">Candidatus Phytoplasma solani</name>
    <dbReference type="NCBI Taxonomy" id="69896"/>
    <lineage>
        <taxon>Bacteria</taxon>
        <taxon>Bacillati</taxon>
        <taxon>Mycoplasmatota</taxon>
        <taxon>Mollicutes</taxon>
        <taxon>Acholeplasmatales</taxon>
        <taxon>Acholeplasmataceae</taxon>
        <taxon>Candidatus Phytoplasma</taxon>
        <taxon>16SrXII (Stolbur group)</taxon>
    </lineage>
</organism>
<comment type="caution">
    <text evidence="10">The sequence shown here is derived from an EMBL/GenBank/DDBJ whole genome shotgun (WGS) entry which is preliminary data.</text>
</comment>
<sequence length="269" mass="29966">MTLNARSKLINLLYIIIILIFIYLPIVSLIVFSFNKSDSRIASLVNWQGFSWQWYQKLFTDPTIKSTIIITLQIAFFTTIISTFLGTFAAISLAQGLKKKWRNLILNVSNFSIVIPEIITALSLFVVFGCLRLDSPFIKMILAHISFCTPFVVIAVYPKVISLDPYSLEAAYDLGATPLKALTKIILPQLKGAMLVGAALAFTLSFDDFIISYFVGGAKCQNISAYIYSLRGTINPTVNALSTILIVVASSKVIFDFLQHKKNTADQRK</sequence>
<dbReference type="EMBL" id="MPBG01000005">
    <property type="protein sequence ID" value="RMI88658.1"/>
    <property type="molecule type" value="Genomic_DNA"/>
</dbReference>
<dbReference type="PANTHER" id="PTHR43848:SF2">
    <property type="entry name" value="PUTRESCINE TRANSPORT SYSTEM PERMEASE PROTEIN POTI"/>
    <property type="match status" value="1"/>
</dbReference>
<evidence type="ECO:0000313" key="11">
    <source>
        <dbReference type="Proteomes" id="UP000283896"/>
    </source>
</evidence>
<dbReference type="Gene3D" id="1.10.3720.10">
    <property type="entry name" value="MetI-like"/>
    <property type="match status" value="1"/>
</dbReference>
<protein>
    <submittedName>
        <fullName evidence="10">ABC-type spermidine/putrescine transport system, permease component II</fullName>
    </submittedName>
</protein>
<feature type="domain" description="ABC transmembrane type-1" evidence="9">
    <location>
        <begin position="68"/>
        <end position="259"/>
    </location>
</feature>
<evidence type="ECO:0000256" key="8">
    <source>
        <dbReference type="RuleBase" id="RU363032"/>
    </source>
</evidence>
<dbReference type="GO" id="GO:0005886">
    <property type="term" value="C:plasma membrane"/>
    <property type="evidence" value="ECO:0007669"/>
    <property type="project" value="UniProtKB-SubCell"/>
</dbReference>
<feature type="transmembrane region" description="Helical" evidence="8">
    <location>
        <begin position="104"/>
        <end position="131"/>
    </location>
</feature>
<dbReference type="AlphaFoldDB" id="A0A421NXE8"/>
<comment type="similarity">
    <text evidence="2">Belongs to the binding-protein-dependent transport system permease family. CysTW subfamily.</text>
</comment>
<accession>A0A421NXE8</accession>
<dbReference type="PANTHER" id="PTHR43848">
    <property type="entry name" value="PUTRESCINE TRANSPORT SYSTEM PERMEASE PROTEIN POTI"/>
    <property type="match status" value="1"/>
</dbReference>
<dbReference type="Proteomes" id="UP000283896">
    <property type="component" value="Unassembled WGS sequence"/>
</dbReference>
<evidence type="ECO:0000256" key="6">
    <source>
        <dbReference type="ARBA" id="ARBA00022989"/>
    </source>
</evidence>
<evidence type="ECO:0000256" key="7">
    <source>
        <dbReference type="ARBA" id="ARBA00023136"/>
    </source>
</evidence>